<evidence type="ECO:0000256" key="1">
    <source>
        <dbReference type="SAM" id="Phobius"/>
    </source>
</evidence>
<name>A0A397W767_9GLOM</name>
<keyword evidence="3" id="KW-1185">Reference proteome</keyword>
<proteinExistence type="predicted"/>
<accession>A0A397W767</accession>
<feature type="transmembrane region" description="Helical" evidence="1">
    <location>
        <begin position="6"/>
        <end position="28"/>
    </location>
</feature>
<dbReference type="AlphaFoldDB" id="A0A397W767"/>
<dbReference type="Proteomes" id="UP000266673">
    <property type="component" value="Unassembled WGS sequence"/>
</dbReference>
<evidence type="ECO:0000313" key="3">
    <source>
        <dbReference type="Proteomes" id="UP000266673"/>
    </source>
</evidence>
<organism evidence="2 3">
    <name type="scientific">Gigaspora rosea</name>
    <dbReference type="NCBI Taxonomy" id="44941"/>
    <lineage>
        <taxon>Eukaryota</taxon>
        <taxon>Fungi</taxon>
        <taxon>Fungi incertae sedis</taxon>
        <taxon>Mucoromycota</taxon>
        <taxon>Glomeromycotina</taxon>
        <taxon>Glomeromycetes</taxon>
        <taxon>Diversisporales</taxon>
        <taxon>Gigasporaceae</taxon>
        <taxon>Gigaspora</taxon>
    </lineage>
</organism>
<keyword evidence="1" id="KW-0472">Membrane</keyword>
<comment type="caution">
    <text evidence="2">The sequence shown here is derived from an EMBL/GenBank/DDBJ whole genome shotgun (WGS) entry which is preliminary data.</text>
</comment>
<evidence type="ECO:0000313" key="2">
    <source>
        <dbReference type="EMBL" id="RIB30534.1"/>
    </source>
</evidence>
<keyword evidence="1" id="KW-0812">Transmembrane</keyword>
<sequence length="63" mass="6058">MFNEVVGVGVSIIGVEVVVVGVTVIGVVDVVGTTIKSANVTGAVVGAVAEDIVGTVFGATSKA</sequence>
<reference evidence="2 3" key="1">
    <citation type="submission" date="2018-06" db="EMBL/GenBank/DDBJ databases">
        <title>Comparative genomics reveals the genomic features of Rhizophagus irregularis, R. cerebriforme, R. diaphanum and Gigaspora rosea, and their symbiotic lifestyle signature.</title>
        <authorList>
            <person name="Morin E."/>
            <person name="San Clemente H."/>
            <person name="Chen E.C.H."/>
            <person name="De La Providencia I."/>
            <person name="Hainaut M."/>
            <person name="Kuo A."/>
            <person name="Kohler A."/>
            <person name="Murat C."/>
            <person name="Tang N."/>
            <person name="Roy S."/>
            <person name="Loubradou J."/>
            <person name="Henrissat B."/>
            <person name="Grigoriev I.V."/>
            <person name="Corradi N."/>
            <person name="Roux C."/>
            <person name="Martin F.M."/>
        </authorList>
    </citation>
    <scope>NUCLEOTIDE SEQUENCE [LARGE SCALE GENOMIC DNA]</scope>
    <source>
        <strain evidence="2 3">DAOM 194757</strain>
    </source>
</reference>
<keyword evidence="1" id="KW-1133">Transmembrane helix</keyword>
<protein>
    <submittedName>
        <fullName evidence="2">Uncharacterized protein</fullName>
    </submittedName>
</protein>
<dbReference type="EMBL" id="QKWP01000011">
    <property type="protein sequence ID" value="RIB30534.1"/>
    <property type="molecule type" value="Genomic_DNA"/>
</dbReference>
<gene>
    <name evidence="2" type="ORF">C2G38_2152518</name>
</gene>